<reference evidence="1 2" key="1">
    <citation type="submission" date="2019-05" db="EMBL/GenBank/DDBJ databases">
        <title>Another draft genome of Portunus trituberculatus and its Hox gene families provides insights of decapod evolution.</title>
        <authorList>
            <person name="Jeong J.-H."/>
            <person name="Song I."/>
            <person name="Kim S."/>
            <person name="Choi T."/>
            <person name="Kim D."/>
            <person name="Ryu S."/>
            <person name="Kim W."/>
        </authorList>
    </citation>
    <scope>NUCLEOTIDE SEQUENCE [LARGE SCALE GENOMIC DNA]</scope>
    <source>
        <tissue evidence="1">Muscle</tissue>
    </source>
</reference>
<evidence type="ECO:0000313" key="2">
    <source>
        <dbReference type="Proteomes" id="UP000324222"/>
    </source>
</evidence>
<evidence type="ECO:0000313" key="1">
    <source>
        <dbReference type="EMBL" id="MPC29883.1"/>
    </source>
</evidence>
<comment type="caution">
    <text evidence="1">The sequence shown here is derived from an EMBL/GenBank/DDBJ whole genome shotgun (WGS) entry which is preliminary data.</text>
</comment>
<dbReference type="Proteomes" id="UP000324222">
    <property type="component" value="Unassembled WGS sequence"/>
</dbReference>
<protein>
    <submittedName>
        <fullName evidence="1">Uncharacterized protein</fullName>
    </submittedName>
</protein>
<keyword evidence="2" id="KW-1185">Reference proteome</keyword>
<organism evidence="1 2">
    <name type="scientific">Portunus trituberculatus</name>
    <name type="common">Swimming crab</name>
    <name type="synonym">Neptunus trituberculatus</name>
    <dbReference type="NCBI Taxonomy" id="210409"/>
    <lineage>
        <taxon>Eukaryota</taxon>
        <taxon>Metazoa</taxon>
        <taxon>Ecdysozoa</taxon>
        <taxon>Arthropoda</taxon>
        <taxon>Crustacea</taxon>
        <taxon>Multicrustacea</taxon>
        <taxon>Malacostraca</taxon>
        <taxon>Eumalacostraca</taxon>
        <taxon>Eucarida</taxon>
        <taxon>Decapoda</taxon>
        <taxon>Pleocyemata</taxon>
        <taxon>Brachyura</taxon>
        <taxon>Eubrachyura</taxon>
        <taxon>Portunoidea</taxon>
        <taxon>Portunidae</taxon>
        <taxon>Portuninae</taxon>
        <taxon>Portunus</taxon>
    </lineage>
</organism>
<dbReference type="AlphaFoldDB" id="A0A5B7EAC8"/>
<sequence>MERVWSSRPAEKEEAAMGYGAISCASSPAPISSHERLWVCTATAHWIAWVYIRIKIERGLYRSSKEIPRSATTTDCASDAWQVH</sequence>
<proteinExistence type="predicted"/>
<name>A0A5B7EAC8_PORTR</name>
<gene>
    <name evidence="1" type="ORF">E2C01_023135</name>
</gene>
<dbReference type="EMBL" id="VSRR010002155">
    <property type="protein sequence ID" value="MPC29883.1"/>
    <property type="molecule type" value="Genomic_DNA"/>
</dbReference>
<accession>A0A5B7EAC8</accession>